<dbReference type="EMBL" id="JEMT01027416">
    <property type="protein sequence ID" value="EXX57289.1"/>
    <property type="molecule type" value="Genomic_DNA"/>
</dbReference>
<proteinExistence type="predicted"/>
<name>A0A015JQI3_RHIIW</name>
<dbReference type="OrthoDB" id="2415687at2759"/>
<reference evidence="1 2" key="1">
    <citation type="submission" date="2014-02" db="EMBL/GenBank/DDBJ databases">
        <title>Single nucleus genome sequencing reveals high similarity among nuclei of an endomycorrhizal fungus.</title>
        <authorList>
            <person name="Lin K."/>
            <person name="Geurts R."/>
            <person name="Zhang Z."/>
            <person name="Limpens E."/>
            <person name="Saunders D.G."/>
            <person name="Mu D."/>
            <person name="Pang E."/>
            <person name="Cao H."/>
            <person name="Cha H."/>
            <person name="Lin T."/>
            <person name="Zhou Q."/>
            <person name="Shang Y."/>
            <person name="Li Y."/>
            <person name="Ivanov S."/>
            <person name="Sharma T."/>
            <person name="Velzen R.V."/>
            <person name="Ruijter N.D."/>
            <person name="Aanen D.K."/>
            <person name="Win J."/>
            <person name="Kamoun S."/>
            <person name="Bisseling T."/>
            <person name="Huang S."/>
        </authorList>
    </citation>
    <scope>NUCLEOTIDE SEQUENCE [LARGE SCALE GENOMIC DNA]</scope>
    <source>
        <strain evidence="2">DAOM197198w</strain>
    </source>
</reference>
<evidence type="ECO:0000313" key="2">
    <source>
        <dbReference type="Proteomes" id="UP000022910"/>
    </source>
</evidence>
<accession>A0A015JQI3</accession>
<dbReference type="STRING" id="1432141.A0A015JQI3"/>
<sequence>MRFTTVLDSVPIFPIRLKCPSDSVYVVNVTAQTTGEILLRNFQARMYNHNHHKLIYLEKDIQFVDTLEMLGIKVFV</sequence>
<organism evidence="1 2">
    <name type="scientific">Rhizophagus irregularis (strain DAOM 197198w)</name>
    <name type="common">Glomus intraradices</name>
    <dbReference type="NCBI Taxonomy" id="1432141"/>
    <lineage>
        <taxon>Eukaryota</taxon>
        <taxon>Fungi</taxon>
        <taxon>Fungi incertae sedis</taxon>
        <taxon>Mucoromycota</taxon>
        <taxon>Glomeromycotina</taxon>
        <taxon>Glomeromycetes</taxon>
        <taxon>Glomerales</taxon>
        <taxon>Glomeraceae</taxon>
        <taxon>Rhizophagus</taxon>
    </lineage>
</organism>
<dbReference type="Proteomes" id="UP000022910">
    <property type="component" value="Unassembled WGS sequence"/>
</dbReference>
<evidence type="ECO:0000313" key="1">
    <source>
        <dbReference type="EMBL" id="EXX57289.1"/>
    </source>
</evidence>
<protein>
    <submittedName>
        <fullName evidence="1">Uncharacterized protein</fullName>
    </submittedName>
</protein>
<gene>
    <name evidence="1" type="ORF">RirG_208700</name>
</gene>
<dbReference type="HOGENOM" id="CLU_2655782_0_0_1"/>
<dbReference type="AlphaFoldDB" id="A0A015JQI3"/>
<keyword evidence="2" id="KW-1185">Reference proteome</keyword>
<comment type="caution">
    <text evidence="1">The sequence shown here is derived from an EMBL/GenBank/DDBJ whole genome shotgun (WGS) entry which is preliminary data.</text>
</comment>